<evidence type="ECO:0000256" key="7">
    <source>
        <dbReference type="ARBA" id="ARBA00023002"/>
    </source>
</evidence>
<feature type="transmembrane region" description="Helical" evidence="15">
    <location>
        <begin position="111"/>
        <end position="132"/>
    </location>
</feature>
<keyword evidence="8" id="KW-0408">Iron</keyword>
<evidence type="ECO:0000313" key="17">
    <source>
        <dbReference type="EMBL" id="KFB53409.1"/>
    </source>
</evidence>
<feature type="transmembrane region" description="Helical" evidence="15">
    <location>
        <begin position="169"/>
        <end position="191"/>
    </location>
</feature>
<sequence>MGADSLTKTILCAKTPELIETAIADRKPEQSQTDPHSFPSTSESPATSDVALSESTLSGTQFEKVLQTCSTVAHEAEADRKLKEIGSATPILPSEIGTDFNFKREIVWKNVIGFLLLHLCGWVGLHLAFWRYCDYRTTLYTMWLMYASGQGVTMGAHRLWSHRAFKAKLWLRIILLWMHTLAGQNCLYVWVRDHRQHHKFSDTDADPHNANRGFFFSHIGWLLSRKHPKVIEYGKKIDMSDLEADPLIMFQKDHYKLLYTIFALFGPTAIPVYFWGEKPLYALFVAFFFRTVLSLNATWSVNSAAHMFGTRPYDKTMWPVENMFVSFVAVGEGWHNYHHAFPWDYRASEYGTPLNLTGTLIDLLAKFGAVYDRKTATTNMVKNRVMRTGDKSHHTYGTDEGRNAFTTLWNIWKHPSNPSYNSIHTPKPKILQSDGYALIPDELKQAERDEELLSKENEELMRRQREEESRTTEANQIYTKLSKYIKEQQQTVPASVDDLLLQSNNNSDKTALLQGKAALNVVDCNDNALVKRKPVSQN</sequence>
<evidence type="ECO:0000256" key="3">
    <source>
        <dbReference type="ARBA" id="ARBA00022516"/>
    </source>
</evidence>
<keyword evidence="10 15" id="KW-0472">Membrane</keyword>
<dbReference type="Proteomes" id="UP000030765">
    <property type="component" value="Unassembled WGS sequence"/>
</dbReference>
<keyword evidence="11 12" id="KW-0275">Fatty acid biosynthesis</keyword>
<dbReference type="STRING" id="74873.A0A084WT65"/>
<dbReference type="OMA" id="KTILCAK"/>
<feature type="domain" description="Fatty acid desaturase" evidence="16">
    <location>
        <begin position="142"/>
        <end position="342"/>
    </location>
</feature>
<name>A0A084WT65_ANOSI</name>
<feature type="transmembrane region" description="Helical" evidence="15">
    <location>
        <begin position="257"/>
        <end position="275"/>
    </location>
</feature>
<evidence type="ECO:0000256" key="1">
    <source>
        <dbReference type="ARBA" id="ARBA00004141"/>
    </source>
</evidence>
<dbReference type="CDD" id="cd03505">
    <property type="entry name" value="Delta9-FADS-like"/>
    <property type="match status" value="1"/>
</dbReference>
<comment type="subcellular location">
    <subcellularLocation>
        <location evidence="1">Membrane</location>
        <topology evidence="1">Multi-pass membrane protein</topology>
    </subcellularLocation>
</comment>
<feature type="transmembrane region" description="Helical" evidence="15">
    <location>
        <begin position="281"/>
        <end position="301"/>
    </location>
</feature>
<dbReference type="GO" id="GO:0005506">
    <property type="term" value="F:iron ion binding"/>
    <property type="evidence" value="ECO:0007669"/>
    <property type="project" value="TreeGrafter"/>
</dbReference>
<dbReference type="Pfam" id="PF00487">
    <property type="entry name" value="FA_desaturase"/>
    <property type="match status" value="1"/>
</dbReference>
<dbReference type="GO" id="GO:0005789">
    <property type="term" value="C:endoplasmic reticulum membrane"/>
    <property type="evidence" value="ECO:0007669"/>
    <property type="project" value="TreeGrafter"/>
</dbReference>
<dbReference type="InterPro" id="IPR015876">
    <property type="entry name" value="Acyl-CoA_DS"/>
</dbReference>
<evidence type="ECO:0000256" key="12">
    <source>
        <dbReference type="RuleBase" id="RU000581"/>
    </source>
</evidence>
<dbReference type="EMBL" id="KE525420">
    <property type="protein sequence ID" value="KFB53409.1"/>
    <property type="molecule type" value="Genomic_DNA"/>
</dbReference>
<dbReference type="VEuPathDB" id="VectorBase:ASIS012573"/>
<evidence type="ECO:0000256" key="4">
    <source>
        <dbReference type="ARBA" id="ARBA00022692"/>
    </source>
</evidence>
<dbReference type="PANTHER" id="PTHR11351:SF92">
    <property type="entry name" value="ACYL-COA DESATURASE 2-LIKE PROTEIN"/>
    <property type="match status" value="1"/>
</dbReference>
<dbReference type="InterPro" id="IPR005804">
    <property type="entry name" value="FA_desaturase_dom"/>
</dbReference>
<feature type="compositionally biased region" description="Polar residues" evidence="14">
    <location>
        <begin position="30"/>
        <end position="47"/>
    </location>
</feature>
<dbReference type="OrthoDB" id="10260134at2759"/>
<dbReference type="PRINTS" id="PR00075">
    <property type="entry name" value="FACDDSATRASE"/>
</dbReference>
<keyword evidence="6 15" id="KW-1133">Transmembrane helix</keyword>
<evidence type="ECO:0000259" key="16">
    <source>
        <dbReference type="Pfam" id="PF00487"/>
    </source>
</evidence>
<keyword evidence="4 12" id="KW-0812">Transmembrane</keyword>
<evidence type="ECO:0000256" key="13">
    <source>
        <dbReference type="SAM" id="Coils"/>
    </source>
</evidence>
<keyword evidence="13" id="KW-0175">Coiled coil</keyword>
<keyword evidence="9" id="KW-0443">Lipid metabolism</keyword>
<dbReference type="GO" id="GO:0006636">
    <property type="term" value="P:unsaturated fatty acid biosynthetic process"/>
    <property type="evidence" value="ECO:0007669"/>
    <property type="project" value="TreeGrafter"/>
</dbReference>
<dbReference type="VEuPathDB" id="VectorBase:ASIC021750"/>
<feature type="region of interest" description="Disordered" evidence="14">
    <location>
        <begin position="23"/>
        <end position="50"/>
    </location>
</feature>
<evidence type="ECO:0000256" key="9">
    <source>
        <dbReference type="ARBA" id="ARBA00023098"/>
    </source>
</evidence>
<evidence type="ECO:0000256" key="2">
    <source>
        <dbReference type="ARBA" id="ARBA00009295"/>
    </source>
</evidence>
<keyword evidence="5" id="KW-0276">Fatty acid metabolism</keyword>
<dbReference type="PANTHER" id="PTHR11351">
    <property type="entry name" value="ACYL-COA DESATURASE"/>
    <property type="match status" value="1"/>
</dbReference>
<accession>A0A084WT65</accession>
<evidence type="ECO:0000256" key="6">
    <source>
        <dbReference type="ARBA" id="ARBA00022989"/>
    </source>
</evidence>
<keyword evidence="7 12" id="KW-0560">Oxidoreductase</keyword>
<dbReference type="AlphaFoldDB" id="A0A084WT65"/>
<evidence type="ECO:0000313" key="18">
    <source>
        <dbReference type="EnsemblMetazoa" id="ASIC021750-PA"/>
    </source>
</evidence>
<evidence type="ECO:0000256" key="14">
    <source>
        <dbReference type="SAM" id="MobiDB-lite"/>
    </source>
</evidence>
<comment type="cofactor">
    <cofactor evidence="12">
        <name>Fe(2+)</name>
        <dbReference type="ChEBI" id="CHEBI:29033"/>
    </cofactor>
</comment>
<keyword evidence="3 12" id="KW-0444">Lipid biosynthesis</keyword>
<reference evidence="18" key="2">
    <citation type="submission" date="2020-05" db="UniProtKB">
        <authorList>
            <consortium name="EnsemblMetazoa"/>
        </authorList>
    </citation>
    <scope>IDENTIFICATION</scope>
</reference>
<comment type="domain">
    <text evidence="12">The histidine box domains are involved in binding the catalytic metal ions.</text>
</comment>
<evidence type="ECO:0000256" key="10">
    <source>
        <dbReference type="ARBA" id="ARBA00023136"/>
    </source>
</evidence>
<gene>
    <name evidence="17" type="ORF">ZHAS_00021750</name>
</gene>
<dbReference type="GO" id="GO:0004768">
    <property type="term" value="F:stearoyl-CoA 9-desaturase activity"/>
    <property type="evidence" value="ECO:0007669"/>
    <property type="project" value="TreeGrafter"/>
</dbReference>
<evidence type="ECO:0000256" key="11">
    <source>
        <dbReference type="ARBA" id="ARBA00023160"/>
    </source>
</evidence>
<protein>
    <submittedName>
        <fullName evidence="17">AGAP004572-PA-like protein</fullName>
    </submittedName>
</protein>
<feature type="coiled-coil region" evidence="13">
    <location>
        <begin position="443"/>
        <end position="470"/>
    </location>
</feature>
<comment type="similarity">
    <text evidence="2 12">Belongs to the fatty acid desaturase type 1 family.</text>
</comment>
<keyword evidence="19" id="KW-1185">Reference proteome</keyword>
<evidence type="ECO:0000256" key="8">
    <source>
        <dbReference type="ARBA" id="ARBA00023004"/>
    </source>
</evidence>
<reference evidence="17 19" key="1">
    <citation type="journal article" date="2014" name="BMC Genomics">
        <title>Genome sequence of Anopheles sinensis provides insight into genetics basis of mosquito competence for malaria parasites.</title>
        <authorList>
            <person name="Zhou D."/>
            <person name="Zhang D."/>
            <person name="Ding G."/>
            <person name="Shi L."/>
            <person name="Hou Q."/>
            <person name="Ye Y."/>
            <person name="Xu Y."/>
            <person name="Zhou H."/>
            <person name="Xiong C."/>
            <person name="Li S."/>
            <person name="Yu J."/>
            <person name="Hong S."/>
            <person name="Yu X."/>
            <person name="Zou P."/>
            <person name="Chen C."/>
            <person name="Chang X."/>
            <person name="Wang W."/>
            <person name="Lv Y."/>
            <person name="Sun Y."/>
            <person name="Ma L."/>
            <person name="Shen B."/>
            <person name="Zhu C."/>
        </authorList>
    </citation>
    <scope>NUCLEOTIDE SEQUENCE [LARGE SCALE GENOMIC DNA]</scope>
</reference>
<dbReference type="EnsemblMetazoa" id="ASIC021750-RA">
    <property type="protein sequence ID" value="ASIC021750-PA"/>
    <property type="gene ID" value="ASIC021750"/>
</dbReference>
<evidence type="ECO:0000313" key="19">
    <source>
        <dbReference type="Proteomes" id="UP000030765"/>
    </source>
</evidence>
<evidence type="ECO:0000256" key="15">
    <source>
        <dbReference type="SAM" id="Phobius"/>
    </source>
</evidence>
<proteinExistence type="inferred from homology"/>
<evidence type="ECO:0000256" key="5">
    <source>
        <dbReference type="ARBA" id="ARBA00022832"/>
    </source>
</evidence>
<organism evidence="17">
    <name type="scientific">Anopheles sinensis</name>
    <name type="common">Mosquito</name>
    <dbReference type="NCBI Taxonomy" id="74873"/>
    <lineage>
        <taxon>Eukaryota</taxon>
        <taxon>Metazoa</taxon>
        <taxon>Ecdysozoa</taxon>
        <taxon>Arthropoda</taxon>
        <taxon>Hexapoda</taxon>
        <taxon>Insecta</taxon>
        <taxon>Pterygota</taxon>
        <taxon>Neoptera</taxon>
        <taxon>Endopterygota</taxon>
        <taxon>Diptera</taxon>
        <taxon>Nematocera</taxon>
        <taxon>Culicoidea</taxon>
        <taxon>Culicidae</taxon>
        <taxon>Anophelinae</taxon>
        <taxon>Anopheles</taxon>
    </lineage>
</organism>
<dbReference type="EMBL" id="ATLV01026860">
    <property type="status" value="NOT_ANNOTATED_CDS"/>
    <property type="molecule type" value="Genomic_DNA"/>
</dbReference>